<dbReference type="EMBL" id="VCQU01000001">
    <property type="protein sequence ID" value="NMN93692.1"/>
    <property type="molecule type" value="Genomic_DNA"/>
</dbReference>
<proteinExistence type="predicted"/>
<accession>A0A848KAH9</accession>
<protein>
    <submittedName>
        <fullName evidence="1">Ferritin-like domain-containing protein</fullName>
    </submittedName>
</protein>
<keyword evidence="2" id="KW-1185">Reference proteome</keyword>
<evidence type="ECO:0000313" key="2">
    <source>
        <dbReference type="Proteomes" id="UP000535543"/>
    </source>
</evidence>
<dbReference type="SUPFAM" id="SSF47240">
    <property type="entry name" value="Ferritin-like"/>
    <property type="match status" value="1"/>
</dbReference>
<evidence type="ECO:0000313" key="1">
    <source>
        <dbReference type="EMBL" id="NMN93692.1"/>
    </source>
</evidence>
<dbReference type="AlphaFoldDB" id="A0A848KAH9"/>
<organism evidence="1 2">
    <name type="scientific">Antrihabitans stalactiti</name>
    <dbReference type="NCBI Taxonomy" id="2584121"/>
    <lineage>
        <taxon>Bacteria</taxon>
        <taxon>Bacillati</taxon>
        <taxon>Actinomycetota</taxon>
        <taxon>Actinomycetes</taxon>
        <taxon>Mycobacteriales</taxon>
        <taxon>Nocardiaceae</taxon>
        <taxon>Antrihabitans</taxon>
    </lineage>
</organism>
<name>A0A848KAH9_9NOCA</name>
<dbReference type="RefSeq" id="WP_169584392.1">
    <property type="nucleotide sequence ID" value="NZ_VCQU01000001.1"/>
</dbReference>
<gene>
    <name evidence="1" type="ORF">FGL95_01395</name>
</gene>
<reference evidence="1 2" key="2">
    <citation type="submission" date="2020-06" db="EMBL/GenBank/DDBJ databases">
        <title>Antribacter stalactiti gen. nov., sp. nov., a new member of the family Nacardiaceae isolated from a cave.</title>
        <authorList>
            <person name="Kim I.S."/>
        </authorList>
    </citation>
    <scope>NUCLEOTIDE SEQUENCE [LARGE SCALE GENOMIC DNA]</scope>
    <source>
        <strain evidence="1 2">YC2-7</strain>
    </source>
</reference>
<dbReference type="Proteomes" id="UP000535543">
    <property type="component" value="Unassembled WGS sequence"/>
</dbReference>
<reference evidence="1 2" key="1">
    <citation type="submission" date="2019-05" db="EMBL/GenBank/DDBJ databases">
        <authorList>
            <person name="Lee S.D."/>
        </authorList>
    </citation>
    <scope>NUCLEOTIDE SEQUENCE [LARGE SCALE GENOMIC DNA]</scope>
    <source>
        <strain evidence="1 2">YC2-7</strain>
    </source>
</reference>
<dbReference type="InterPro" id="IPR009078">
    <property type="entry name" value="Ferritin-like_SF"/>
</dbReference>
<comment type="caution">
    <text evidence="1">The sequence shown here is derived from an EMBL/GenBank/DDBJ whole genome shotgun (WGS) entry which is preliminary data.</text>
</comment>
<sequence>MTTTTFDFDDMLAKIKDRQWALADIDWDEPGAETISPELHAKLKPFMADLMWIENVGARGFAAMAKKAPTETLKDIYRHFHAEEQKHANAELALMKRWGMLDGDKIPEPNINVKLVIDFLDKYADGMSMSFLGTVIPMLEVALDGALIKFITDEVPDPVAQDVFRKINSDESRHLATDYAVMDLLGHARIRKLAIDLVGGWLNPTLMIGIFSYVPLLNKMRDNIVEMGVDEEKLYGAMRKYKNVGERSAFARRLPMYQIVKYHGSMVINRNHPYHLLADALVKLTAHIPERLLGAQPTWSKELTYEPAA</sequence>